<keyword evidence="1" id="KW-0472">Membrane</keyword>
<dbReference type="OrthoDB" id="3249986at2759"/>
<gene>
    <name evidence="2" type="ORF">FISHEDRAFT_75746</name>
</gene>
<feature type="transmembrane region" description="Helical" evidence="1">
    <location>
        <begin position="292"/>
        <end position="317"/>
    </location>
</feature>
<keyword evidence="3" id="KW-1185">Reference proteome</keyword>
<reference evidence="2 3" key="1">
    <citation type="journal article" date="2015" name="Fungal Genet. Biol.">
        <title>Evolution of novel wood decay mechanisms in Agaricales revealed by the genome sequences of Fistulina hepatica and Cylindrobasidium torrendii.</title>
        <authorList>
            <person name="Floudas D."/>
            <person name="Held B.W."/>
            <person name="Riley R."/>
            <person name="Nagy L.G."/>
            <person name="Koehler G."/>
            <person name="Ransdell A.S."/>
            <person name="Younus H."/>
            <person name="Chow J."/>
            <person name="Chiniquy J."/>
            <person name="Lipzen A."/>
            <person name="Tritt A."/>
            <person name="Sun H."/>
            <person name="Haridas S."/>
            <person name="LaButti K."/>
            <person name="Ohm R.A."/>
            <person name="Kues U."/>
            <person name="Blanchette R.A."/>
            <person name="Grigoriev I.V."/>
            <person name="Minto R.E."/>
            <person name="Hibbett D.S."/>
        </authorList>
    </citation>
    <scope>NUCLEOTIDE SEQUENCE [LARGE SCALE GENOMIC DNA]</scope>
    <source>
        <strain evidence="2 3">ATCC 64428</strain>
    </source>
</reference>
<dbReference type="AlphaFoldDB" id="A0A0D7A8S9"/>
<evidence type="ECO:0000313" key="2">
    <source>
        <dbReference type="EMBL" id="KIY46311.1"/>
    </source>
</evidence>
<name>A0A0D7A8S9_9AGAR</name>
<organism evidence="2 3">
    <name type="scientific">Fistulina hepatica ATCC 64428</name>
    <dbReference type="NCBI Taxonomy" id="1128425"/>
    <lineage>
        <taxon>Eukaryota</taxon>
        <taxon>Fungi</taxon>
        <taxon>Dikarya</taxon>
        <taxon>Basidiomycota</taxon>
        <taxon>Agaricomycotina</taxon>
        <taxon>Agaricomycetes</taxon>
        <taxon>Agaricomycetidae</taxon>
        <taxon>Agaricales</taxon>
        <taxon>Fistulinaceae</taxon>
        <taxon>Fistulina</taxon>
    </lineage>
</organism>
<accession>A0A0D7A8S9</accession>
<keyword evidence="1" id="KW-1133">Transmembrane helix</keyword>
<dbReference type="EMBL" id="KN882035">
    <property type="protein sequence ID" value="KIY46311.1"/>
    <property type="molecule type" value="Genomic_DNA"/>
</dbReference>
<sequence>MPTPSAALVLDSPAMTASSSALMHAVVASFSPEVRTLDSILRSRSSPRLPPETLLSVRAFLQPAVTAHFVNASADALFEYETSVRASLCTDCLTYNQEVYGTDVWSWDFAGPCACYHCQACTGSPQEHLSERFANPTHWLESHLSRECHRLAPSLSSAERYASGPGPSIWDVVSSHLDEYQCDVVVPTAQSGRRTPINHGGRLRSTRHDCVCIVPKHYRRTPSDRVRFDDDRWSTETALRRVDRDLGISTADEMSVDIAFERATPAAKLARPMRCSGPQCPFATIQSYPDPAALFVGISDLIVTSLAILLAVLCYYIRPTALRAF</sequence>
<keyword evidence="1" id="KW-0812">Transmembrane</keyword>
<proteinExistence type="predicted"/>
<dbReference type="Proteomes" id="UP000054144">
    <property type="component" value="Unassembled WGS sequence"/>
</dbReference>
<evidence type="ECO:0000313" key="3">
    <source>
        <dbReference type="Proteomes" id="UP000054144"/>
    </source>
</evidence>
<protein>
    <submittedName>
        <fullName evidence="2">Uncharacterized protein</fullName>
    </submittedName>
</protein>
<evidence type="ECO:0000256" key="1">
    <source>
        <dbReference type="SAM" id="Phobius"/>
    </source>
</evidence>